<sequence length="656" mass="72361">MALPDTTEELKSHLNAILEEPKTPIRVPLVRIFTAQLVYIDVLAPSLFSTLVPLLVSVLHVVEHDPTVLTDLLQKLLRDVPFTQLLALADPATFLSLLSSPVPPIQLLGLFLLHKAAASTGDIAIVATWNEVCKELVNTALCVNHIEVHKEANRVLLAFLLADLPSSVSGDGTEHSSGSGLFWRRIFSDKDIYQMILHVCSWGGSPESLSEKTMAQSRLLGLIPSLAEMDWNTVTAHTFPDLVQKYTIGTVKANSLLDFATYGMVKLENDMMMGMLHLEYLSELLAATSPSDKALTYLSQSQVGKHQEAVGLFLHPYIFTKSDMEIGLLESRAGKYCSAYAQLYPAHLVNATSASIILPKDVKDQFPDFSHVEYTNVRRKFSSEGTGLVDLFLAHIAQALDTSRNPRRAYDPPVTCLHLLTSLPPDVLVSPPTFSVDSGIISRQEYDKWRSSNSVIALIPALSPPLPEYISTLGALFSSSQYLYSIYTILLYNQAFRPTTPLVASLDATPSIPVTSTLWEKVLSIAKAPALADACLASISLIQAMVDTPRWDGVLEILRQMQLMEFILRPPERHTARRVADPESTEFKIAMLKYEIVQSLAKLVQGIGGDSEGNIREVEGVYGEKAELAKRWGKTIMQRARMGLWNAEQQPVVGTI</sequence>
<evidence type="ECO:0000313" key="1">
    <source>
        <dbReference type="EMBL" id="RPB23175.1"/>
    </source>
</evidence>
<accession>A0A3N4LYP3</accession>
<proteinExistence type="predicted"/>
<dbReference type="OrthoDB" id="4538483at2759"/>
<dbReference type="Proteomes" id="UP000267821">
    <property type="component" value="Unassembled WGS sequence"/>
</dbReference>
<evidence type="ECO:0000313" key="2">
    <source>
        <dbReference type="Proteomes" id="UP000267821"/>
    </source>
</evidence>
<organism evidence="1 2">
    <name type="scientific">Terfezia boudieri ATCC MYA-4762</name>
    <dbReference type="NCBI Taxonomy" id="1051890"/>
    <lineage>
        <taxon>Eukaryota</taxon>
        <taxon>Fungi</taxon>
        <taxon>Dikarya</taxon>
        <taxon>Ascomycota</taxon>
        <taxon>Pezizomycotina</taxon>
        <taxon>Pezizomycetes</taxon>
        <taxon>Pezizales</taxon>
        <taxon>Pezizaceae</taxon>
        <taxon>Terfezia</taxon>
    </lineage>
</organism>
<keyword evidence="2" id="KW-1185">Reference proteome</keyword>
<dbReference type="STRING" id="1051890.A0A3N4LYP3"/>
<dbReference type="EMBL" id="ML121548">
    <property type="protein sequence ID" value="RPB23175.1"/>
    <property type="molecule type" value="Genomic_DNA"/>
</dbReference>
<dbReference type="InParanoid" id="A0A3N4LYP3"/>
<name>A0A3N4LYP3_9PEZI</name>
<gene>
    <name evidence="1" type="ORF">L211DRAFT_810050</name>
</gene>
<protein>
    <recommendedName>
        <fullName evidence="3">DNA mismatch repair protein HSM3 N-terminal domain-containing protein</fullName>
    </recommendedName>
</protein>
<dbReference type="AlphaFoldDB" id="A0A3N4LYP3"/>
<reference evidence="1 2" key="1">
    <citation type="journal article" date="2018" name="Nat. Ecol. Evol.">
        <title>Pezizomycetes genomes reveal the molecular basis of ectomycorrhizal truffle lifestyle.</title>
        <authorList>
            <person name="Murat C."/>
            <person name="Payen T."/>
            <person name="Noel B."/>
            <person name="Kuo A."/>
            <person name="Morin E."/>
            <person name="Chen J."/>
            <person name="Kohler A."/>
            <person name="Krizsan K."/>
            <person name="Balestrini R."/>
            <person name="Da Silva C."/>
            <person name="Montanini B."/>
            <person name="Hainaut M."/>
            <person name="Levati E."/>
            <person name="Barry K.W."/>
            <person name="Belfiori B."/>
            <person name="Cichocki N."/>
            <person name="Clum A."/>
            <person name="Dockter R.B."/>
            <person name="Fauchery L."/>
            <person name="Guy J."/>
            <person name="Iotti M."/>
            <person name="Le Tacon F."/>
            <person name="Lindquist E.A."/>
            <person name="Lipzen A."/>
            <person name="Malagnac F."/>
            <person name="Mello A."/>
            <person name="Molinier V."/>
            <person name="Miyauchi S."/>
            <person name="Poulain J."/>
            <person name="Riccioni C."/>
            <person name="Rubini A."/>
            <person name="Sitrit Y."/>
            <person name="Splivallo R."/>
            <person name="Traeger S."/>
            <person name="Wang M."/>
            <person name="Zifcakova L."/>
            <person name="Wipf D."/>
            <person name="Zambonelli A."/>
            <person name="Paolocci F."/>
            <person name="Nowrousian M."/>
            <person name="Ottonello S."/>
            <person name="Baldrian P."/>
            <person name="Spatafora J.W."/>
            <person name="Henrissat B."/>
            <person name="Nagy L.G."/>
            <person name="Aury J.M."/>
            <person name="Wincker P."/>
            <person name="Grigoriev I.V."/>
            <person name="Bonfante P."/>
            <person name="Martin F.M."/>
        </authorList>
    </citation>
    <scope>NUCLEOTIDE SEQUENCE [LARGE SCALE GENOMIC DNA]</scope>
    <source>
        <strain evidence="1 2">ATCC MYA-4762</strain>
    </source>
</reference>
<evidence type="ECO:0008006" key="3">
    <source>
        <dbReference type="Google" id="ProtNLM"/>
    </source>
</evidence>